<dbReference type="AlphaFoldDB" id="A0A7C3J3M9"/>
<reference evidence="1" key="1">
    <citation type="journal article" date="2020" name="mSystems">
        <title>Genome- and Community-Level Interaction Insights into Carbon Utilization and Element Cycling Functions of Hydrothermarchaeota in Hydrothermal Sediment.</title>
        <authorList>
            <person name="Zhou Z."/>
            <person name="Liu Y."/>
            <person name="Xu W."/>
            <person name="Pan J."/>
            <person name="Luo Z.H."/>
            <person name="Li M."/>
        </authorList>
    </citation>
    <scope>NUCLEOTIDE SEQUENCE [LARGE SCALE GENOMIC DNA]</scope>
    <source>
        <strain evidence="1">SpSt-468</strain>
    </source>
</reference>
<name>A0A7C3J3M9_9CREN</name>
<evidence type="ECO:0000313" key="1">
    <source>
        <dbReference type="EMBL" id="HFK20216.1"/>
    </source>
</evidence>
<dbReference type="EMBL" id="DSTX01000002">
    <property type="protein sequence ID" value="HFK20216.1"/>
    <property type="molecule type" value="Genomic_DNA"/>
</dbReference>
<organism evidence="1">
    <name type="scientific">Candidatus Methanomethylicus mesodigestus</name>
    <dbReference type="NCBI Taxonomy" id="1867258"/>
    <lineage>
        <taxon>Archaea</taxon>
        <taxon>Thermoproteota</taxon>
        <taxon>Methanosuratincolia</taxon>
        <taxon>Candidatus Methanomethylicales</taxon>
        <taxon>Candidatus Methanomethylicaceae</taxon>
        <taxon>Candidatus Methanomethylicus</taxon>
    </lineage>
</organism>
<comment type="caution">
    <text evidence="1">The sequence shown here is derived from an EMBL/GenBank/DDBJ whole genome shotgun (WGS) entry which is preliminary data.</text>
</comment>
<dbReference type="InterPro" id="IPR016762">
    <property type="entry name" value="Methan_mark_17"/>
</dbReference>
<dbReference type="NCBIfam" id="TIGR03291">
    <property type="entry name" value="methan_mark_17"/>
    <property type="match status" value="1"/>
</dbReference>
<sequence length="191" mass="21290">MRRAAAINIIVDSSDKVGGDQYKYIAEKSVEDLGIGGSVETIALYIRPEIPLFIISIRYRDFRGKNTIGELASIDARTGSVRIRLDSEIDLGDALKVLWSEYGRERVEQAGRMEIVVQGVEPEEVQRIKIREKAVDISSRISELSSRIIPEGFRVRSVKTGENILTVIAAEDPIKEEWKAEALKTEAMGNA</sequence>
<accession>A0A7C3J3M9</accession>
<dbReference type="Pfam" id="PF09886">
    <property type="entry name" value="DUF2113"/>
    <property type="match status" value="1"/>
</dbReference>
<protein>
    <submittedName>
        <fullName evidence="1">Methanogenesis marker 17 protein</fullName>
    </submittedName>
</protein>
<proteinExistence type="predicted"/>
<gene>
    <name evidence="1" type="ORF">ENS19_02945</name>
</gene>